<protein>
    <submittedName>
        <fullName evidence="1">Uncharacterized protein</fullName>
    </submittedName>
</protein>
<dbReference type="Proteomes" id="UP000325286">
    <property type="component" value="Chromosome"/>
</dbReference>
<dbReference type="EMBL" id="CP042914">
    <property type="protein sequence ID" value="QEG39395.1"/>
    <property type="molecule type" value="Genomic_DNA"/>
</dbReference>
<gene>
    <name evidence="1" type="ORF">UC8_13720</name>
</gene>
<keyword evidence="2" id="KW-1185">Reference proteome</keyword>
<dbReference type="AlphaFoldDB" id="A0A5B9QPF8"/>
<sequence>MTTIRELEGRPHFVIPMVMLTVGNHAGSNGPVHYPADELERSVPYWNQLSVVVYHPSLYGRGVSAGDPDILNRQKIGVIFNTSFDGQRLKADAWVDRERVYRVDERVAQAIAREQRMEVSTGLVMDFDEVHYNGAVATGRNFRPDHLAVLPDKIGACSLKDGCGLLRNEGDDIEYDHEDGLLLPSTEIAW</sequence>
<evidence type="ECO:0000313" key="1">
    <source>
        <dbReference type="EMBL" id="QEG39395.1"/>
    </source>
</evidence>
<proteinExistence type="predicted"/>
<evidence type="ECO:0000313" key="2">
    <source>
        <dbReference type="Proteomes" id="UP000325286"/>
    </source>
</evidence>
<accession>A0A5B9QPF8</accession>
<name>A0A5B9QPF8_9BACT</name>
<dbReference type="KEGG" id="rul:UC8_13720"/>
<dbReference type="OrthoDB" id="283806at2"/>
<reference evidence="1 2" key="1">
    <citation type="submission" date="2019-08" db="EMBL/GenBank/DDBJ databases">
        <title>Deep-cultivation of Planctomycetes and their phenomic and genomic characterization uncovers novel biology.</title>
        <authorList>
            <person name="Wiegand S."/>
            <person name="Jogler M."/>
            <person name="Boedeker C."/>
            <person name="Pinto D."/>
            <person name="Vollmers J."/>
            <person name="Rivas-Marin E."/>
            <person name="Kohn T."/>
            <person name="Peeters S.H."/>
            <person name="Heuer A."/>
            <person name="Rast P."/>
            <person name="Oberbeckmann S."/>
            <person name="Bunk B."/>
            <person name="Jeske O."/>
            <person name="Meyerdierks A."/>
            <person name="Storesund J.E."/>
            <person name="Kallscheuer N."/>
            <person name="Luecker S."/>
            <person name="Lage O.M."/>
            <person name="Pohl T."/>
            <person name="Merkel B.J."/>
            <person name="Hornburger P."/>
            <person name="Mueller R.-W."/>
            <person name="Bruemmer F."/>
            <person name="Labrenz M."/>
            <person name="Spormann A.M."/>
            <person name="Op den Camp H."/>
            <person name="Overmann J."/>
            <person name="Amann R."/>
            <person name="Jetten M.S.M."/>
            <person name="Mascher T."/>
            <person name="Medema M.H."/>
            <person name="Devos D.P."/>
            <person name="Kaster A.-K."/>
            <person name="Ovreas L."/>
            <person name="Rohde M."/>
            <person name="Galperin M.Y."/>
            <person name="Jogler C."/>
        </authorList>
    </citation>
    <scope>NUCLEOTIDE SEQUENCE [LARGE SCALE GENOMIC DNA]</scope>
    <source>
        <strain evidence="1 2">UC8</strain>
    </source>
</reference>
<dbReference type="RefSeq" id="WP_068138881.1">
    <property type="nucleotide sequence ID" value="NZ_CP042914.1"/>
</dbReference>
<organism evidence="1 2">
    <name type="scientific">Roseimaritima ulvae</name>
    <dbReference type="NCBI Taxonomy" id="980254"/>
    <lineage>
        <taxon>Bacteria</taxon>
        <taxon>Pseudomonadati</taxon>
        <taxon>Planctomycetota</taxon>
        <taxon>Planctomycetia</taxon>
        <taxon>Pirellulales</taxon>
        <taxon>Pirellulaceae</taxon>
        <taxon>Roseimaritima</taxon>
    </lineage>
</organism>